<dbReference type="RefSeq" id="WP_260593701.1">
    <property type="nucleotide sequence ID" value="NZ_CP104003.1"/>
</dbReference>
<dbReference type="Gene3D" id="1.10.10.10">
    <property type="entry name" value="Winged helix-like DNA-binding domain superfamily/Winged helix DNA-binding domain"/>
    <property type="match status" value="1"/>
</dbReference>
<dbReference type="InterPro" id="IPR057527">
    <property type="entry name" value="HVO_A0261-like_N"/>
</dbReference>
<reference evidence="3" key="1">
    <citation type="submission" date="2022-09" db="EMBL/GenBank/DDBJ databases">
        <title>Diverse halophilic archaea isolated from saline environments.</title>
        <authorList>
            <person name="Cui H.-L."/>
        </authorList>
    </citation>
    <scope>NUCLEOTIDE SEQUENCE</scope>
    <source>
        <strain evidence="3">ZS-35-S2</strain>
    </source>
</reference>
<keyword evidence="4" id="KW-1185">Reference proteome</keyword>
<feature type="domain" description="HVO-A0261-like N-terminal" evidence="2">
    <location>
        <begin position="6"/>
        <end position="90"/>
    </location>
</feature>
<dbReference type="InterPro" id="IPR036390">
    <property type="entry name" value="WH_DNA-bd_sf"/>
</dbReference>
<organism evidence="3 4">
    <name type="scientific">Salinirubellus salinus</name>
    <dbReference type="NCBI Taxonomy" id="1364945"/>
    <lineage>
        <taxon>Archaea</taxon>
        <taxon>Methanobacteriati</taxon>
        <taxon>Methanobacteriota</taxon>
        <taxon>Stenosarchaea group</taxon>
        <taxon>Halobacteria</taxon>
        <taxon>Halobacteriales</taxon>
        <taxon>Natronomonadaceae</taxon>
        <taxon>Salinirubellus</taxon>
    </lineage>
</organism>
<dbReference type="Pfam" id="PF25213">
    <property type="entry name" value="HVO_A0261_N"/>
    <property type="match status" value="1"/>
</dbReference>
<dbReference type="SUPFAM" id="SSF46785">
    <property type="entry name" value="Winged helix' DNA-binding domain"/>
    <property type="match status" value="1"/>
</dbReference>
<evidence type="ECO:0000259" key="2">
    <source>
        <dbReference type="Pfam" id="PF25213"/>
    </source>
</evidence>
<dbReference type="InterPro" id="IPR036388">
    <property type="entry name" value="WH-like_DNA-bd_sf"/>
</dbReference>
<proteinExistence type="predicted"/>
<accession>A0A9E7UB40</accession>
<protein>
    <recommendedName>
        <fullName evidence="5">ArsR family transcriptional regulator</fullName>
    </recommendedName>
</protein>
<dbReference type="EMBL" id="CP104003">
    <property type="protein sequence ID" value="UWM54677.1"/>
    <property type="molecule type" value="Genomic_DNA"/>
</dbReference>
<dbReference type="Proteomes" id="UP001057580">
    <property type="component" value="Chromosome"/>
</dbReference>
<dbReference type="KEGG" id="ssai:N0B31_21485"/>
<name>A0A9E7UB40_9EURY</name>
<dbReference type="AlphaFoldDB" id="A0A9E7UB40"/>
<dbReference type="GeneID" id="74945053"/>
<evidence type="ECO:0000313" key="3">
    <source>
        <dbReference type="EMBL" id="UWM54677.1"/>
    </source>
</evidence>
<evidence type="ECO:0000313" key="4">
    <source>
        <dbReference type="Proteomes" id="UP001057580"/>
    </source>
</evidence>
<feature type="domain" description="Methanogenesis regulatory protein FilR1 middle" evidence="1">
    <location>
        <begin position="127"/>
        <end position="250"/>
    </location>
</feature>
<sequence>MTTPLDDVEFLARSAHRVHVLETLHRGATTRGDLRDRTGIAQATLTRTLDDLVERRWARKRGRVYELTPLGVALAVEFADLLETVETMQRLQSLAEWLPAFPFDLRLLADATVTLPTDTDVLAHVGRVERLLDGADSSWVLAGSVFHESLERQHRRSTGRGQRQVAVLSAAALERARSDPELRQLAADLLASGCVDVYRYDGTVPVMLGLVDEVALVAPLDESGVPRGLVESTDPTVREWVATTLREYVEGAEPVTATAFTG</sequence>
<dbReference type="Pfam" id="PF08350">
    <property type="entry name" value="FilR1_middle"/>
    <property type="match status" value="1"/>
</dbReference>
<dbReference type="InterPro" id="IPR013561">
    <property type="entry name" value="FilR1_middle_dom"/>
</dbReference>
<gene>
    <name evidence="3" type="ORF">N0B31_21485</name>
</gene>
<evidence type="ECO:0008006" key="5">
    <source>
        <dbReference type="Google" id="ProtNLM"/>
    </source>
</evidence>
<evidence type="ECO:0000259" key="1">
    <source>
        <dbReference type="Pfam" id="PF08350"/>
    </source>
</evidence>